<feature type="non-terminal residue" evidence="1">
    <location>
        <position position="1"/>
    </location>
</feature>
<name>A0A3B0UGV1_9ZZZZ</name>
<organism evidence="1">
    <name type="scientific">hydrothermal vent metagenome</name>
    <dbReference type="NCBI Taxonomy" id="652676"/>
    <lineage>
        <taxon>unclassified sequences</taxon>
        <taxon>metagenomes</taxon>
        <taxon>ecological metagenomes</taxon>
    </lineage>
</organism>
<evidence type="ECO:0000313" key="1">
    <source>
        <dbReference type="EMBL" id="VAW25782.1"/>
    </source>
</evidence>
<proteinExistence type="predicted"/>
<gene>
    <name evidence="1" type="ORF">MNBD_BACTEROID06-570</name>
</gene>
<dbReference type="InterPro" id="IPR012337">
    <property type="entry name" value="RNaseH-like_sf"/>
</dbReference>
<accession>A0A3B0UGV1</accession>
<sequence length="191" mass="22334">EKVVEIIGRLKEKYSAIAQYYTVIITKDPNGSNAINITWKEKKSLDEKSSINGVYCLRSNNTTMDEKTLWKTYTTLTDLEAVFRSLKSELGLRPIFHQTQSRVDGHLFITLLAYSIIHTIRYRLKRKNIHYSWNSIRGILETRDLITTSMKCRDGLMLYIRQSTELNERQKEIYDALGIKYQAGEVNRVYI</sequence>
<evidence type="ECO:0008006" key="2">
    <source>
        <dbReference type="Google" id="ProtNLM"/>
    </source>
</evidence>
<dbReference type="EMBL" id="UOES01000018">
    <property type="protein sequence ID" value="VAW25782.1"/>
    <property type="molecule type" value="Genomic_DNA"/>
</dbReference>
<reference evidence="1" key="1">
    <citation type="submission" date="2018-06" db="EMBL/GenBank/DDBJ databases">
        <authorList>
            <person name="Zhirakovskaya E."/>
        </authorList>
    </citation>
    <scope>NUCLEOTIDE SEQUENCE</scope>
</reference>
<dbReference type="SUPFAM" id="SSF53098">
    <property type="entry name" value="Ribonuclease H-like"/>
    <property type="match status" value="1"/>
</dbReference>
<dbReference type="AlphaFoldDB" id="A0A3B0UGV1"/>
<protein>
    <recommendedName>
        <fullName evidence="2">Transposase IS4-like domain-containing protein</fullName>
    </recommendedName>
</protein>